<reference evidence="1" key="2">
    <citation type="submission" date="2012-05" db="EMBL/GenBank/DDBJ databases">
        <title>The Genome Annotation of Fusarium oxysporum PHW808.</title>
        <authorList>
            <consortium name="The Broad Institute Genomics Platform"/>
            <person name="Ma L.-J."/>
            <person name="Corby-Kistler H."/>
            <person name="Broz K."/>
            <person name="Gale L.R."/>
            <person name="Jonkers W."/>
            <person name="O'Donnell K."/>
            <person name="Ploetz R."/>
            <person name="Steinberg C."/>
            <person name="Schwartz D.C."/>
            <person name="VanEtten H."/>
            <person name="Zhou S."/>
            <person name="Young S.K."/>
            <person name="Zeng Q."/>
            <person name="Gargeya S."/>
            <person name="Fitzgerald M."/>
            <person name="Abouelleil A."/>
            <person name="Alvarado L."/>
            <person name="Chapman S.B."/>
            <person name="Gainer-Dewar J."/>
            <person name="Goldberg J."/>
            <person name="Griggs A."/>
            <person name="Gujja S."/>
            <person name="Hansen M."/>
            <person name="Howarth C."/>
            <person name="Imamovic A."/>
            <person name="Ireland A."/>
            <person name="Larimer J."/>
            <person name="McCowan C."/>
            <person name="Murphy C."/>
            <person name="Pearson M."/>
            <person name="Poon T.W."/>
            <person name="Priest M."/>
            <person name="Roberts A."/>
            <person name="Saif S."/>
            <person name="Shea T."/>
            <person name="Sykes S."/>
            <person name="Wortman J."/>
            <person name="Nusbaum C."/>
            <person name="Birren B."/>
        </authorList>
    </citation>
    <scope>NUCLEOTIDE SEQUENCE</scope>
    <source>
        <strain evidence="1">54008</strain>
    </source>
</reference>
<evidence type="ECO:0000313" key="1">
    <source>
        <dbReference type="EMBL" id="EXL86695.1"/>
    </source>
</evidence>
<gene>
    <name evidence="1" type="ORF">FOPG_01697</name>
</gene>
<name>X0IRU9_FUSOX</name>
<reference evidence="1" key="1">
    <citation type="submission" date="2011-11" db="EMBL/GenBank/DDBJ databases">
        <title>The Genome Sequence of Fusarium oxysporum PHW808.</title>
        <authorList>
            <consortium name="The Broad Institute Genome Sequencing Platform"/>
            <person name="Ma L.-J."/>
            <person name="Gale L.R."/>
            <person name="Schwartz D.C."/>
            <person name="Zhou S."/>
            <person name="Corby-Kistler H."/>
            <person name="Young S.K."/>
            <person name="Zeng Q."/>
            <person name="Gargeya S."/>
            <person name="Fitzgerald M."/>
            <person name="Haas B."/>
            <person name="Abouelleil A."/>
            <person name="Alvarado L."/>
            <person name="Arachchi H.M."/>
            <person name="Berlin A."/>
            <person name="Brown A."/>
            <person name="Chapman S.B."/>
            <person name="Chen Z."/>
            <person name="Dunbar C."/>
            <person name="Freedman E."/>
            <person name="Gearin G."/>
            <person name="Goldberg J."/>
            <person name="Griggs A."/>
            <person name="Gujja S."/>
            <person name="Heiman D."/>
            <person name="Howarth C."/>
            <person name="Larson L."/>
            <person name="Lui A."/>
            <person name="MacDonald P.J.P."/>
            <person name="Montmayeur A."/>
            <person name="Murphy C."/>
            <person name="Neiman D."/>
            <person name="Pearson M."/>
            <person name="Priest M."/>
            <person name="Roberts A."/>
            <person name="Saif S."/>
            <person name="Shea T."/>
            <person name="Shenoy N."/>
            <person name="Sisk P."/>
            <person name="Stolte C."/>
            <person name="Sykes S."/>
            <person name="Wortman J."/>
            <person name="Nusbaum C."/>
            <person name="Birren B."/>
        </authorList>
    </citation>
    <scope>NUCLEOTIDE SEQUENCE [LARGE SCALE GENOMIC DNA]</scope>
    <source>
        <strain evidence="1">54008</strain>
    </source>
</reference>
<protein>
    <submittedName>
        <fullName evidence="1">Uncharacterized protein</fullName>
    </submittedName>
</protein>
<accession>X0IRU9</accession>
<sequence>MRNPSYLYPMVSHRDFRVIGLLLAMPVRGANQLKAHEAPGGGFIGSGERNSAMDRHVSSVCGGRLTAAVEIEWQYEARLDIDSLCYNGPVRLI</sequence>
<dbReference type="AlphaFoldDB" id="X0IRU9"/>
<dbReference type="EMBL" id="JH658805">
    <property type="protein sequence ID" value="EXL86695.1"/>
    <property type="molecule type" value="Genomic_DNA"/>
</dbReference>
<proteinExistence type="predicted"/>
<dbReference type="Proteomes" id="UP000030676">
    <property type="component" value="Unassembled WGS sequence"/>
</dbReference>
<dbReference type="HOGENOM" id="CLU_186249_0_0_1"/>
<organism evidence="1">
    <name type="scientific">Fusarium oxysporum f. sp. conglutinans race 2 54008</name>
    <dbReference type="NCBI Taxonomy" id="1089457"/>
    <lineage>
        <taxon>Eukaryota</taxon>
        <taxon>Fungi</taxon>
        <taxon>Dikarya</taxon>
        <taxon>Ascomycota</taxon>
        <taxon>Pezizomycotina</taxon>
        <taxon>Sordariomycetes</taxon>
        <taxon>Hypocreomycetidae</taxon>
        <taxon>Hypocreales</taxon>
        <taxon>Nectriaceae</taxon>
        <taxon>Fusarium</taxon>
        <taxon>Fusarium oxysporum species complex</taxon>
    </lineage>
</organism>